<proteinExistence type="predicted"/>
<sequence>LAFVCKGTLEVSRCCNCLGNYSEAGSILSSFRRKHPGYAAVELRLIGMMRRRADAERNPDYSGVISKFERLIHSPDTPRHLSSYYSVKLARFHLKTRNDRRLAEKIIRRALERDRVSKKFPDLV</sequence>
<reference evidence="1 2" key="1">
    <citation type="submission" date="2014-10" db="EMBL/GenBank/DDBJ databases">
        <title>Draft genome of the hookworm Ancylostoma caninum.</title>
        <authorList>
            <person name="Mitreva M."/>
        </authorList>
    </citation>
    <scope>NUCLEOTIDE SEQUENCE [LARGE SCALE GENOMIC DNA]</scope>
    <source>
        <strain evidence="1 2">Baltimore</strain>
    </source>
</reference>
<organism evidence="1 2">
    <name type="scientific">Ancylostoma caninum</name>
    <name type="common">Dog hookworm</name>
    <dbReference type="NCBI Taxonomy" id="29170"/>
    <lineage>
        <taxon>Eukaryota</taxon>
        <taxon>Metazoa</taxon>
        <taxon>Ecdysozoa</taxon>
        <taxon>Nematoda</taxon>
        <taxon>Chromadorea</taxon>
        <taxon>Rhabditida</taxon>
        <taxon>Rhabditina</taxon>
        <taxon>Rhabditomorpha</taxon>
        <taxon>Strongyloidea</taxon>
        <taxon>Ancylostomatidae</taxon>
        <taxon>Ancylostomatinae</taxon>
        <taxon>Ancylostoma</taxon>
    </lineage>
</organism>
<accession>A0A368F6H7</accession>
<gene>
    <name evidence="1" type="ORF">ANCCAN_26592</name>
</gene>
<comment type="caution">
    <text evidence="1">The sequence shown here is derived from an EMBL/GenBank/DDBJ whole genome shotgun (WGS) entry which is preliminary data.</text>
</comment>
<dbReference type="STRING" id="29170.A0A368F6H7"/>
<evidence type="ECO:0008006" key="3">
    <source>
        <dbReference type="Google" id="ProtNLM"/>
    </source>
</evidence>
<dbReference type="AlphaFoldDB" id="A0A368F6H7"/>
<dbReference type="Proteomes" id="UP000252519">
    <property type="component" value="Unassembled WGS sequence"/>
</dbReference>
<dbReference type="EMBL" id="JOJR01003701">
    <property type="protein sequence ID" value="RCN27672.1"/>
    <property type="molecule type" value="Genomic_DNA"/>
</dbReference>
<dbReference type="OrthoDB" id="10265668at2759"/>
<evidence type="ECO:0000313" key="1">
    <source>
        <dbReference type="EMBL" id="RCN27672.1"/>
    </source>
</evidence>
<protein>
    <recommendedName>
        <fullName evidence="3">Tetratricopeptide repeat protein</fullName>
    </recommendedName>
</protein>
<keyword evidence="2" id="KW-1185">Reference proteome</keyword>
<feature type="non-terminal residue" evidence="1">
    <location>
        <position position="1"/>
    </location>
</feature>
<name>A0A368F6H7_ANCCA</name>
<evidence type="ECO:0000313" key="2">
    <source>
        <dbReference type="Proteomes" id="UP000252519"/>
    </source>
</evidence>